<sequence>MIISQLIDNETLLRVAEKETASDVWAALRSMHVGGEQSVDDFTAKFTTLVGRICELGDAMDEKYVVKKLL</sequence>
<keyword evidence="2" id="KW-1185">Reference proteome</keyword>
<gene>
    <name evidence="1" type="ORF">E2562_023943</name>
</gene>
<dbReference type="AlphaFoldDB" id="A0A6G1BZJ7"/>
<evidence type="ECO:0000313" key="2">
    <source>
        <dbReference type="Proteomes" id="UP000479710"/>
    </source>
</evidence>
<name>A0A6G1BZJ7_9ORYZ</name>
<evidence type="ECO:0000313" key="1">
    <source>
        <dbReference type="EMBL" id="KAF0893306.1"/>
    </source>
</evidence>
<accession>A0A6G1BZJ7</accession>
<reference evidence="1 2" key="1">
    <citation type="submission" date="2019-11" db="EMBL/GenBank/DDBJ databases">
        <title>Whole genome sequence of Oryza granulata.</title>
        <authorList>
            <person name="Li W."/>
        </authorList>
    </citation>
    <scope>NUCLEOTIDE SEQUENCE [LARGE SCALE GENOMIC DNA]</scope>
    <source>
        <strain evidence="2">cv. Menghai</strain>
        <tissue evidence="1">Leaf</tissue>
    </source>
</reference>
<protein>
    <submittedName>
        <fullName evidence="1">Uncharacterized protein</fullName>
    </submittedName>
</protein>
<comment type="caution">
    <text evidence="1">The sequence shown here is derived from an EMBL/GenBank/DDBJ whole genome shotgun (WGS) entry which is preliminary data.</text>
</comment>
<dbReference type="Proteomes" id="UP000479710">
    <property type="component" value="Unassembled WGS sequence"/>
</dbReference>
<organism evidence="1 2">
    <name type="scientific">Oryza meyeriana var. granulata</name>
    <dbReference type="NCBI Taxonomy" id="110450"/>
    <lineage>
        <taxon>Eukaryota</taxon>
        <taxon>Viridiplantae</taxon>
        <taxon>Streptophyta</taxon>
        <taxon>Embryophyta</taxon>
        <taxon>Tracheophyta</taxon>
        <taxon>Spermatophyta</taxon>
        <taxon>Magnoliopsida</taxon>
        <taxon>Liliopsida</taxon>
        <taxon>Poales</taxon>
        <taxon>Poaceae</taxon>
        <taxon>BOP clade</taxon>
        <taxon>Oryzoideae</taxon>
        <taxon>Oryzeae</taxon>
        <taxon>Oryzinae</taxon>
        <taxon>Oryza</taxon>
        <taxon>Oryza meyeriana</taxon>
    </lineage>
</organism>
<proteinExistence type="predicted"/>
<dbReference type="EMBL" id="SPHZ02000011">
    <property type="protein sequence ID" value="KAF0893306.1"/>
    <property type="molecule type" value="Genomic_DNA"/>
</dbReference>